<evidence type="ECO:0000313" key="3">
    <source>
        <dbReference type="Proteomes" id="UP000326837"/>
    </source>
</evidence>
<dbReference type="AlphaFoldDB" id="A0A5K7XHY4"/>
<dbReference type="RefSeq" id="WP_152101649.1">
    <property type="nucleotide sequence ID" value="NZ_AP021861.1"/>
</dbReference>
<feature type="transmembrane region" description="Helical" evidence="1">
    <location>
        <begin position="127"/>
        <end position="153"/>
    </location>
</feature>
<dbReference type="EMBL" id="AP021861">
    <property type="protein sequence ID" value="BBO36490.1"/>
    <property type="molecule type" value="Genomic_DNA"/>
</dbReference>
<gene>
    <name evidence="2" type="ORF">PLANPX_6102</name>
</gene>
<reference evidence="3" key="1">
    <citation type="submission" date="2019-10" db="EMBL/GenBank/DDBJ databases">
        <title>Lacipirellula parvula gen. nov., sp. nov., representing a lineage of planctomycetes widespread in freshwater anoxic habitats, and description of the family Lacipirellulaceae.</title>
        <authorList>
            <person name="Dedysh S.N."/>
            <person name="Kulichevskaya I.S."/>
            <person name="Beletsky A.V."/>
            <person name="Rakitin A.L."/>
            <person name="Mardanov A.V."/>
            <person name="Ivanova A.A."/>
            <person name="Saltykova V.X."/>
            <person name="Rijpstra W.I.C."/>
            <person name="Sinninghe Damste J.S."/>
            <person name="Ravin N.V."/>
        </authorList>
    </citation>
    <scope>NUCLEOTIDE SEQUENCE [LARGE SCALE GENOMIC DNA]</scope>
    <source>
        <strain evidence="3">PX69</strain>
    </source>
</reference>
<keyword evidence="1" id="KW-0472">Membrane</keyword>
<organism evidence="2 3">
    <name type="scientific">Lacipirellula parvula</name>
    <dbReference type="NCBI Taxonomy" id="2650471"/>
    <lineage>
        <taxon>Bacteria</taxon>
        <taxon>Pseudomonadati</taxon>
        <taxon>Planctomycetota</taxon>
        <taxon>Planctomycetia</taxon>
        <taxon>Pirellulales</taxon>
        <taxon>Lacipirellulaceae</taxon>
        <taxon>Lacipirellula</taxon>
    </lineage>
</organism>
<keyword evidence="1" id="KW-0812">Transmembrane</keyword>
<dbReference type="Proteomes" id="UP000326837">
    <property type="component" value="Chromosome"/>
</dbReference>
<protein>
    <submittedName>
        <fullName evidence="2">Uncharacterized protein</fullName>
    </submittedName>
</protein>
<feature type="transmembrane region" description="Helical" evidence="1">
    <location>
        <begin position="86"/>
        <end position="107"/>
    </location>
</feature>
<name>A0A5K7XHY4_9BACT</name>
<feature type="transmembrane region" description="Helical" evidence="1">
    <location>
        <begin position="42"/>
        <end position="65"/>
    </location>
</feature>
<keyword evidence="3" id="KW-1185">Reference proteome</keyword>
<evidence type="ECO:0000313" key="2">
    <source>
        <dbReference type="EMBL" id="BBO36490.1"/>
    </source>
</evidence>
<accession>A0A5K7XHY4</accession>
<evidence type="ECO:0000256" key="1">
    <source>
        <dbReference type="SAM" id="Phobius"/>
    </source>
</evidence>
<dbReference type="KEGG" id="lpav:PLANPX_6102"/>
<proteinExistence type="predicted"/>
<sequence length="191" mass="21116">MATRWKFSTRWLLLLTFLVAAWSALAFSYESFLGPNARVKAFVGACSIFSALVVLTAASVAPPVARFQRMVVRPLSIEDYQWFSRRVTLSIACIAACLPPFFAIVYFEDAFVERLLTLPREARLAISVSLFATLFVLLSWATGSIVVVVKIALCRCPSCGQRLNRVDVDRESSGCVQCRAIVAEKLRAVGV</sequence>
<keyword evidence="1" id="KW-1133">Transmembrane helix</keyword>